<feature type="compositionally biased region" description="Pro residues" evidence="5">
    <location>
        <begin position="146"/>
        <end position="155"/>
    </location>
</feature>
<evidence type="ECO:0000313" key="7">
    <source>
        <dbReference type="EMBL" id="KAK0703614.1"/>
    </source>
</evidence>
<keyword evidence="2 4" id="KW-0863">Zinc-finger</keyword>
<evidence type="ECO:0000313" key="8">
    <source>
        <dbReference type="Proteomes" id="UP001172101"/>
    </source>
</evidence>
<dbReference type="GeneID" id="85322148"/>
<protein>
    <recommendedName>
        <fullName evidence="6">C3H1-type domain-containing protein</fullName>
    </recommendedName>
</protein>
<feature type="compositionally biased region" description="Low complexity" evidence="5">
    <location>
        <begin position="135"/>
        <end position="145"/>
    </location>
</feature>
<accession>A0AA39ZU79</accession>
<feature type="region of interest" description="Disordered" evidence="5">
    <location>
        <begin position="1"/>
        <end position="492"/>
    </location>
</feature>
<feature type="compositionally biased region" description="Acidic residues" evidence="5">
    <location>
        <begin position="341"/>
        <end position="351"/>
    </location>
</feature>
<dbReference type="GO" id="GO:0008270">
    <property type="term" value="F:zinc ion binding"/>
    <property type="evidence" value="ECO:0007669"/>
    <property type="project" value="UniProtKB-KW"/>
</dbReference>
<dbReference type="AlphaFoldDB" id="A0AA39ZU79"/>
<evidence type="ECO:0000256" key="1">
    <source>
        <dbReference type="ARBA" id="ARBA00022723"/>
    </source>
</evidence>
<dbReference type="Pfam" id="PF10453">
    <property type="entry name" value="NUFIP1"/>
    <property type="match status" value="1"/>
</dbReference>
<feature type="compositionally biased region" description="Gly residues" evidence="5">
    <location>
        <begin position="35"/>
        <end position="54"/>
    </location>
</feature>
<keyword evidence="3 4" id="KW-0862">Zinc</keyword>
<feature type="compositionally biased region" description="Polar residues" evidence="5">
    <location>
        <begin position="581"/>
        <end position="591"/>
    </location>
</feature>
<feature type="compositionally biased region" description="Low complexity" evidence="5">
    <location>
        <begin position="15"/>
        <end position="34"/>
    </location>
</feature>
<comment type="caution">
    <text evidence="7">The sequence shown here is derived from an EMBL/GenBank/DDBJ whole genome shotgun (WGS) entry which is preliminary data.</text>
</comment>
<dbReference type="GO" id="GO:0003723">
    <property type="term" value="F:RNA binding"/>
    <property type="evidence" value="ECO:0007669"/>
    <property type="project" value="InterPro"/>
</dbReference>
<dbReference type="EMBL" id="JAUIRO010000008">
    <property type="protein sequence ID" value="KAK0703614.1"/>
    <property type="molecule type" value="Genomic_DNA"/>
</dbReference>
<feature type="compositionally biased region" description="Low complexity" evidence="5">
    <location>
        <begin position="71"/>
        <end position="102"/>
    </location>
</feature>
<evidence type="ECO:0000259" key="6">
    <source>
        <dbReference type="PROSITE" id="PS50103"/>
    </source>
</evidence>
<evidence type="ECO:0000256" key="3">
    <source>
        <dbReference type="ARBA" id="ARBA00022833"/>
    </source>
</evidence>
<proteinExistence type="predicted"/>
<dbReference type="GO" id="GO:0000492">
    <property type="term" value="P:box C/D snoRNP assembly"/>
    <property type="evidence" value="ECO:0007669"/>
    <property type="project" value="TreeGrafter"/>
</dbReference>
<evidence type="ECO:0000256" key="5">
    <source>
        <dbReference type="SAM" id="MobiDB-lite"/>
    </source>
</evidence>
<gene>
    <name evidence="7" type="ORF">B0T26DRAFT_658531</name>
</gene>
<dbReference type="InterPro" id="IPR019496">
    <property type="entry name" value="NUFIP1_cons_dom"/>
</dbReference>
<keyword evidence="1 4" id="KW-0479">Metal-binding</keyword>
<feature type="compositionally biased region" description="Basic and acidic residues" evidence="5">
    <location>
        <begin position="376"/>
        <end position="395"/>
    </location>
</feature>
<dbReference type="PANTHER" id="PTHR13309">
    <property type="entry name" value="NUCLEAR FRAGILE X MENTAL RETARDATION PROTEIN INTERACTING PROTEIN 1"/>
    <property type="match status" value="1"/>
</dbReference>
<feature type="compositionally biased region" description="Basic and acidic residues" evidence="5">
    <location>
        <begin position="405"/>
        <end position="435"/>
    </location>
</feature>
<dbReference type="GO" id="GO:0005634">
    <property type="term" value="C:nucleus"/>
    <property type="evidence" value="ECO:0007669"/>
    <property type="project" value="TreeGrafter"/>
</dbReference>
<keyword evidence="8" id="KW-1185">Reference proteome</keyword>
<evidence type="ECO:0000256" key="2">
    <source>
        <dbReference type="ARBA" id="ARBA00022771"/>
    </source>
</evidence>
<dbReference type="InterPro" id="IPR000571">
    <property type="entry name" value="Znf_CCCH"/>
</dbReference>
<organism evidence="7 8">
    <name type="scientific">Lasiosphaeria miniovina</name>
    <dbReference type="NCBI Taxonomy" id="1954250"/>
    <lineage>
        <taxon>Eukaryota</taxon>
        <taxon>Fungi</taxon>
        <taxon>Dikarya</taxon>
        <taxon>Ascomycota</taxon>
        <taxon>Pezizomycotina</taxon>
        <taxon>Sordariomycetes</taxon>
        <taxon>Sordariomycetidae</taxon>
        <taxon>Sordariales</taxon>
        <taxon>Lasiosphaeriaceae</taxon>
        <taxon>Lasiosphaeria</taxon>
    </lineage>
</organism>
<feature type="domain" description="C3H1-type" evidence="6">
    <location>
        <begin position="487"/>
        <end position="515"/>
    </location>
</feature>
<reference evidence="7" key="1">
    <citation type="submission" date="2023-06" db="EMBL/GenBank/DDBJ databases">
        <title>Genome-scale phylogeny and comparative genomics of the fungal order Sordariales.</title>
        <authorList>
            <consortium name="Lawrence Berkeley National Laboratory"/>
            <person name="Hensen N."/>
            <person name="Bonometti L."/>
            <person name="Westerberg I."/>
            <person name="Brannstrom I.O."/>
            <person name="Guillou S."/>
            <person name="Cros-Aarteil S."/>
            <person name="Calhoun S."/>
            <person name="Haridas S."/>
            <person name="Kuo A."/>
            <person name="Mondo S."/>
            <person name="Pangilinan J."/>
            <person name="Riley R."/>
            <person name="LaButti K."/>
            <person name="Andreopoulos B."/>
            <person name="Lipzen A."/>
            <person name="Chen C."/>
            <person name="Yanf M."/>
            <person name="Daum C."/>
            <person name="Ng V."/>
            <person name="Clum A."/>
            <person name="Steindorff A."/>
            <person name="Ohm R."/>
            <person name="Martin F."/>
            <person name="Silar P."/>
            <person name="Natvig D."/>
            <person name="Lalanne C."/>
            <person name="Gautier V."/>
            <person name="Ament-velasquez S.L."/>
            <person name="Kruys A."/>
            <person name="Hutchinson M.I."/>
            <person name="Powell A.J."/>
            <person name="Barry K."/>
            <person name="Miller A.N."/>
            <person name="Grigoriev I.V."/>
            <person name="Debuchy R."/>
            <person name="Gladieux P."/>
            <person name="Thoren M.H."/>
            <person name="Johannesson H."/>
        </authorList>
    </citation>
    <scope>NUCLEOTIDE SEQUENCE</scope>
    <source>
        <strain evidence="7">SMH2392-1A</strain>
    </source>
</reference>
<feature type="region of interest" description="Disordered" evidence="5">
    <location>
        <begin position="570"/>
        <end position="621"/>
    </location>
</feature>
<name>A0AA39ZU79_9PEZI</name>
<feature type="compositionally biased region" description="Gly residues" evidence="5">
    <location>
        <begin position="187"/>
        <end position="204"/>
    </location>
</feature>
<dbReference type="InterPro" id="IPR039136">
    <property type="entry name" value="NUFIP1-like"/>
</dbReference>
<sequence>MAYNYGPPPPPPSGSAPQNSPASYPPSYGQPYPQRGGGHGGHSGRGRGGGGQDRGGFSQPAPPAYNYGQHPAAPYGAQPQPPYAGSHPQQPQQQQGNYQTPQHWPPEHSQHPQHGPQPPSHPPLHAQNYHPNYAPQIYQQSYGGQPPYPQAPQPPYGQVYAAPVPQPSPPAQAWGGHPQPPQSQNPYGGGGRGGRAYNERGGGSSQLMGPPIRIGFDGNSVPQPPPAPVSGAYPPQPYGAPHGPPAPYPPAPYQGYPPPAPYVPGSAPYERHPNHGARQNNRGGFHNAKSRGQFGGDKMRNRNAHGANAQTTPTHHQKPDAASAGKKKKRKTNTLGLTPGDESDEDDENEEERLKEMYGDEAPNPTHPTDIQNWIAERRANFPTKAKIELKKKTAEQSQASDATKATDNREAQLEKQKQKAEKLRKQLEKVESSIKRKREQQDEGDEMRDIDLTSSPSSDSKSDDEKPEVMSTRQEPDNLPPPPKKADPTKHCKYYSTGGTCGKRGKCRFVHDPAVREAALKEREMNGGRMTLQQRLILNDKAQEDLTIMETLKYLGDKGILKKELTAKASRVTAAKAEDGQNSAPQSQLPQAAIVKKESPINGLPPIPPPSAVSNNPAVKYPGWNLGGYGSTGVVRPGET</sequence>
<dbReference type="InterPro" id="IPR036855">
    <property type="entry name" value="Znf_CCCH_sf"/>
</dbReference>
<dbReference type="PANTHER" id="PTHR13309:SF0">
    <property type="entry name" value="FMR1-INTERACTING PROTEIN NUFIP1"/>
    <property type="match status" value="1"/>
</dbReference>
<feature type="compositionally biased region" description="Pro residues" evidence="5">
    <location>
        <begin position="1"/>
        <end position="14"/>
    </location>
</feature>
<evidence type="ECO:0000256" key="4">
    <source>
        <dbReference type="PROSITE-ProRule" id="PRU00723"/>
    </source>
</evidence>
<dbReference type="RefSeq" id="XP_060290473.1">
    <property type="nucleotide sequence ID" value="XM_060438878.1"/>
</dbReference>
<dbReference type="PROSITE" id="PS50103">
    <property type="entry name" value="ZF_C3H1"/>
    <property type="match status" value="1"/>
</dbReference>
<feature type="compositionally biased region" description="Pro residues" evidence="5">
    <location>
        <begin position="222"/>
        <end position="262"/>
    </location>
</feature>
<dbReference type="Proteomes" id="UP001172101">
    <property type="component" value="Unassembled WGS sequence"/>
</dbReference>
<feature type="zinc finger region" description="C3H1-type" evidence="4">
    <location>
        <begin position="487"/>
        <end position="515"/>
    </location>
</feature>
<dbReference type="SUPFAM" id="SSF90229">
    <property type="entry name" value="CCCH zinc finger"/>
    <property type="match status" value="1"/>
</dbReference>